<dbReference type="SUPFAM" id="SSF53756">
    <property type="entry name" value="UDP-Glycosyltransferase/glycogen phosphorylase"/>
    <property type="match status" value="1"/>
</dbReference>
<keyword evidence="3" id="KW-1185">Reference proteome</keyword>
<dbReference type="InterPro" id="IPR020004">
    <property type="entry name" value="UDP-GlcNAc_Epase"/>
</dbReference>
<dbReference type="Pfam" id="PF02350">
    <property type="entry name" value="Epimerase_2"/>
    <property type="match status" value="1"/>
</dbReference>
<dbReference type="PANTHER" id="PTHR43174:SF3">
    <property type="entry name" value="UDP-N-ACETYLGLUCOSAMINE 2-EPIMERASE"/>
    <property type="match status" value="1"/>
</dbReference>
<dbReference type="PANTHER" id="PTHR43174">
    <property type="entry name" value="UDP-N-ACETYLGLUCOSAMINE 2-EPIMERASE"/>
    <property type="match status" value="1"/>
</dbReference>
<dbReference type="Proteomes" id="UP000078428">
    <property type="component" value="Unassembled WGS sequence"/>
</dbReference>
<dbReference type="InterPro" id="IPR029767">
    <property type="entry name" value="WecB-like"/>
</dbReference>
<dbReference type="InterPro" id="IPR003331">
    <property type="entry name" value="UDP_GlcNAc_Epimerase_2_dom"/>
</dbReference>
<evidence type="ECO:0000313" key="3">
    <source>
        <dbReference type="Proteomes" id="UP000078428"/>
    </source>
</evidence>
<comment type="caution">
    <text evidence="2">The sequence shown here is derived from an EMBL/GenBank/DDBJ whole genome shotgun (WGS) entry which is preliminary data.</text>
</comment>
<dbReference type="EMBL" id="LWQT01000066">
    <property type="protein sequence ID" value="OAN49247.1"/>
    <property type="molecule type" value="Genomic_DNA"/>
</dbReference>
<dbReference type="Gene3D" id="3.40.50.2000">
    <property type="entry name" value="Glycogen Phosphorylase B"/>
    <property type="match status" value="2"/>
</dbReference>
<name>A0A178MM89_9PROT</name>
<evidence type="ECO:0000259" key="1">
    <source>
        <dbReference type="Pfam" id="PF02350"/>
    </source>
</evidence>
<dbReference type="GO" id="GO:0006047">
    <property type="term" value="P:UDP-N-acetylglucosamine metabolic process"/>
    <property type="evidence" value="ECO:0007669"/>
    <property type="project" value="InterPro"/>
</dbReference>
<feature type="domain" description="UDP-N-acetylglucosamine 2-epimerase" evidence="1">
    <location>
        <begin position="24"/>
        <end position="369"/>
    </location>
</feature>
<dbReference type="RefSeq" id="WP_068493696.1">
    <property type="nucleotide sequence ID" value="NZ_LWQT01000066.1"/>
</dbReference>
<dbReference type="AlphaFoldDB" id="A0A178MM89"/>
<protein>
    <recommendedName>
        <fullName evidence="1">UDP-N-acetylglucosamine 2-epimerase domain-containing protein</fullName>
    </recommendedName>
</protein>
<evidence type="ECO:0000313" key="2">
    <source>
        <dbReference type="EMBL" id="OAN49247.1"/>
    </source>
</evidence>
<sequence>MSRHIAVVSVARSDYGIYRPLLRAITADPALELSLIVAATHLTHQFGDTLSEIIADGFTPAARVDCTLASDNPASIARSMGLATMNFATAYESLKPDLLVVLGDRYEMHAAACAAVPMLIPMAHIAGGAITRGAIDDSLRHSMTKLCHLHFPETAPQGQRLLDMGEAAWRVHVAGSLALDNVKQVKLLDMASFNARFGTAIETPPILVTFHPVTRDAERTADYAKALMDALETAPEPILFTYPNADTAGHVIIDLIEAFIADHPGHAFAVPHLGTQGYFSAMALAHSMVGNSSSGMTEAASFGLPVVNIGRRQEGRLAPPNVINCGHGRDEILAALSKTRIHEFRDTAQGVVNPYGDGKTAPRIVNVLRNVDLSENILMKEMF</sequence>
<dbReference type="NCBIfam" id="TIGR03568">
    <property type="entry name" value="NeuC_NnaA"/>
    <property type="match status" value="1"/>
</dbReference>
<organism evidence="2 3">
    <name type="scientific">Paramagnetospirillum marisnigri</name>
    <dbReference type="NCBI Taxonomy" id="1285242"/>
    <lineage>
        <taxon>Bacteria</taxon>
        <taxon>Pseudomonadati</taxon>
        <taxon>Pseudomonadota</taxon>
        <taxon>Alphaproteobacteria</taxon>
        <taxon>Rhodospirillales</taxon>
        <taxon>Magnetospirillaceae</taxon>
        <taxon>Paramagnetospirillum</taxon>
    </lineage>
</organism>
<dbReference type="STRING" id="1285242.A6A04_03790"/>
<gene>
    <name evidence="2" type="ORF">A6A04_03790</name>
</gene>
<accession>A0A178MM89</accession>
<proteinExistence type="predicted"/>
<reference evidence="2 3" key="1">
    <citation type="submission" date="2016-04" db="EMBL/GenBank/DDBJ databases">
        <title>Draft genome sequence of freshwater magnetotactic bacteria Magnetospirillum marisnigri SP-1 and Magnetospirillum moscoviense BB-1.</title>
        <authorList>
            <person name="Koziaeva V."/>
            <person name="Dziuba M.V."/>
            <person name="Ivanov T.M."/>
            <person name="Kuznetsov B."/>
            <person name="Grouzdev D.S."/>
        </authorList>
    </citation>
    <scope>NUCLEOTIDE SEQUENCE [LARGE SCALE GENOMIC DNA]</scope>
    <source>
        <strain evidence="2 3">SP-1</strain>
    </source>
</reference>
<dbReference type="GO" id="GO:0004553">
    <property type="term" value="F:hydrolase activity, hydrolyzing O-glycosyl compounds"/>
    <property type="evidence" value="ECO:0007669"/>
    <property type="project" value="InterPro"/>
</dbReference>